<dbReference type="SUPFAM" id="SSF51735">
    <property type="entry name" value="NAD(P)-binding Rossmann-fold domains"/>
    <property type="match status" value="1"/>
</dbReference>
<comment type="pathway">
    <text evidence="4">Amino-acid biosynthesis; L-threonine biosynthesis; L-threonine from L-aspartate: step 3/5.</text>
</comment>
<accession>A0ABV9R4S2</accession>
<gene>
    <name evidence="7" type="ORF">ACFPER_09280</name>
</gene>
<keyword evidence="4" id="KW-0028">Amino-acid biosynthesis</keyword>
<dbReference type="InterPro" id="IPR001342">
    <property type="entry name" value="HDH_cat"/>
</dbReference>
<dbReference type="Proteomes" id="UP001595960">
    <property type="component" value="Unassembled WGS sequence"/>
</dbReference>
<evidence type="ECO:0000256" key="4">
    <source>
        <dbReference type="RuleBase" id="RU000579"/>
    </source>
</evidence>
<sequence>MERHDLALIGFGGVNRALAELISDRGSALTDQLGFELRVVAITDLRLGSLMQADGIDLAQVLALGPGASFASLPGGHPEPRNEVVIRNTTADTVVEATFTNPVDGEPAVSHVRWAIESGRNVTTTNKGPVALAGTELRALAEAHGVRFEHEGAVMSGTPVLRFAERMFAGLRVEGVQGILNGTSNYVLGRMEDGLALADAVAEAQQLGYAEADPTADLEGSDVQLKVVILANEVLGGSITTADVTRRGLSTVSAGDIVDAAAQGRRWKLIGSARRDADGSITASVEPVALPLEHPLAGISGPTNAVAFDTDLLGTVTVSGPGAGRIETAYALLSDLIAIDAGRRATVGEAAHA</sequence>
<organism evidence="7 8">
    <name type="scientific">Agromyces aurantiacus</name>
    <dbReference type="NCBI Taxonomy" id="165814"/>
    <lineage>
        <taxon>Bacteria</taxon>
        <taxon>Bacillati</taxon>
        <taxon>Actinomycetota</taxon>
        <taxon>Actinomycetes</taxon>
        <taxon>Micrococcales</taxon>
        <taxon>Microbacteriaceae</taxon>
        <taxon>Agromyces</taxon>
    </lineage>
</organism>
<keyword evidence="4" id="KW-0791">Threonine biosynthesis</keyword>
<dbReference type="NCBIfam" id="NF004976">
    <property type="entry name" value="PRK06349.1"/>
    <property type="match status" value="1"/>
</dbReference>
<name>A0ABV9R4S2_9MICO</name>
<dbReference type="EC" id="1.1.1.3" evidence="2 4"/>
<dbReference type="NCBIfam" id="NF004912">
    <property type="entry name" value="PRK06270.1"/>
    <property type="match status" value="1"/>
</dbReference>
<dbReference type="Pfam" id="PF00742">
    <property type="entry name" value="Homoserine_dh"/>
    <property type="match status" value="1"/>
</dbReference>
<evidence type="ECO:0000313" key="8">
    <source>
        <dbReference type="Proteomes" id="UP001595960"/>
    </source>
</evidence>
<dbReference type="Gene3D" id="3.30.360.10">
    <property type="entry name" value="Dihydrodipicolinate Reductase, domain 2"/>
    <property type="match status" value="1"/>
</dbReference>
<dbReference type="Gene3D" id="3.40.50.720">
    <property type="entry name" value="NAD(P)-binding Rossmann-like Domain"/>
    <property type="match status" value="1"/>
</dbReference>
<evidence type="ECO:0000259" key="6">
    <source>
        <dbReference type="Pfam" id="PF00742"/>
    </source>
</evidence>
<dbReference type="PANTHER" id="PTHR43331:SF1">
    <property type="entry name" value="HOMOSERINE DEHYDROGENASE"/>
    <property type="match status" value="1"/>
</dbReference>
<feature type="domain" description="Homoserine dehydrogenase catalytic" evidence="6">
    <location>
        <begin position="159"/>
        <end position="337"/>
    </location>
</feature>
<dbReference type="RefSeq" id="WP_204392333.1">
    <property type="nucleotide sequence ID" value="NZ_JAFBBW010000001.1"/>
</dbReference>
<comment type="catalytic activity">
    <reaction evidence="4">
        <text>L-homoserine + NADP(+) = L-aspartate 4-semialdehyde + NADPH + H(+)</text>
        <dbReference type="Rhea" id="RHEA:15761"/>
        <dbReference type="ChEBI" id="CHEBI:15378"/>
        <dbReference type="ChEBI" id="CHEBI:57476"/>
        <dbReference type="ChEBI" id="CHEBI:57783"/>
        <dbReference type="ChEBI" id="CHEBI:58349"/>
        <dbReference type="ChEBI" id="CHEBI:537519"/>
        <dbReference type="EC" id="1.1.1.3"/>
    </reaction>
</comment>
<evidence type="ECO:0000256" key="1">
    <source>
        <dbReference type="ARBA" id="ARBA00006753"/>
    </source>
</evidence>
<dbReference type="SUPFAM" id="SSF55347">
    <property type="entry name" value="Glyceraldehyde-3-phosphate dehydrogenase-like, C-terminal domain"/>
    <property type="match status" value="1"/>
</dbReference>
<dbReference type="InterPro" id="IPR022697">
    <property type="entry name" value="HDH_short"/>
</dbReference>
<dbReference type="InterPro" id="IPR019811">
    <property type="entry name" value="HDH_CS"/>
</dbReference>
<comment type="pathway">
    <text evidence="4">Amino-acid biosynthesis; L-methionine biosynthesis via de novo pathway; L-homoserine from L-aspartate: step 3/3.</text>
</comment>
<comment type="similarity">
    <text evidence="1 5">Belongs to the homoserine dehydrogenase family.</text>
</comment>
<keyword evidence="8" id="KW-1185">Reference proteome</keyword>
<dbReference type="PANTHER" id="PTHR43331">
    <property type="entry name" value="HOMOSERINE DEHYDROGENASE"/>
    <property type="match status" value="1"/>
</dbReference>
<keyword evidence="4" id="KW-0521">NADP</keyword>
<keyword evidence="4" id="KW-0486">Methionine biosynthesis</keyword>
<dbReference type="GO" id="GO:0004412">
    <property type="term" value="F:homoserine dehydrogenase activity"/>
    <property type="evidence" value="ECO:0007669"/>
    <property type="project" value="UniProtKB-EC"/>
</dbReference>
<dbReference type="InterPro" id="IPR036291">
    <property type="entry name" value="NAD(P)-bd_dom_sf"/>
</dbReference>
<dbReference type="PROSITE" id="PS01042">
    <property type="entry name" value="HOMOSER_DHGENASE"/>
    <property type="match status" value="1"/>
</dbReference>
<comment type="caution">
    <text evidence="7">The sequence shown here is derived from an EMBL/GenBank/DDBJ whole genome shotgun (WGS) entry which is preliminary data.</text>
</comment>
<proteinExistence type="inferred from homology"/>
<evidence type="ECO:0000256" key="2">
    <source>
        <dbReference type="ARBA" id="ARBA00013213"/>
    </source>
</evidence>
<evidence type="ECO:0000256" key="3">
    <source>
        <dbReference type="ARBA" id="ARBA00023002"/>
    </source>
</evidence>
<evidence type="ECO:0000256" key="5">
    <source>
        <dbReference type="RuleBase" id="RU004171"/>
    </source>
</evidence>
<dbReference type="PIRSF" id="PIRSF036497">
    <property type="entry name" value="HDH_short"/>
    <property type="match status" value="1"/>
</dbReference>
<reference evidence="8" key="1">
    <citation type="journal article" date="2019" name="Int. J. Syst. Evol. Microbiol.">
        <title>The Global Catalogue of Microorganisms (GCM) 10K type strain sequencing project: providing services to taxonomists for standard genome sequencing and annotation.</title>
        <authorList>
            <consortium name="The Broad Institute Genomics Platform"/>
            <consortium name="The Broad Institute Genome Sequencing Center for Infectious Disease"/>
            <person name="Wu L."/>
            <person name="Ma J."/>
        </authorList>
    </citation>
    <scope>NUCLEOTIDE SEQUENCE [LARGE SCALE GENOMIC DNA]</scope>
    <source>
        <strain evidence="8">CGMCC 1.12192</strain>
    </source>
</reference>
<dbReference type="EMBL" id="JBHSJC010000001">
    <property type="protein sequence ID" value="MFC4828979.1"/>
    <property type="molecule type" value="Genomic_DNA"/>
</dbReference>
<protein>
    <recommendedName>
        <fullName evidence="2 4">Homoserine dehydrogenase</fullName>
        <ecNumber evidence="2 4">1.1.1.3</ecNumber>
    </recommendedName>
</protein>
<keyword evidence="3 4" id="KW-0560">Oxidoreductase</keyword>
<evidence type="ECO:0000313" key="7">
    <source>
        <dbReference type="EMBL" id="MFC4828979.1"/>
    </source>
</evidence>